<dbReference type="Pfam" id="PF07980">
    <property type="entry name" value="SusD_RagB"/>
    <property type="match status" value="1"/>
</dbReference>
<dbReference type="OrthoDB" id="5694214at2"/>
<keyword evidence="5" id="KW-0998">Cell outer membrane</keyword>
<comment type="subcellular location">
    <subcellularLocation>
        <location evidence="1">Cell outer membrane</location>
    </subcellularLocation>
</comment>
<dbReference type="SUPFAM" id="SSF48452">
    <property type="entry name" value="TPR-like"/>
    <property type="match status" value="1"/>
</dbReference>
<accession>C6XY26</accession>
<evidence type="ECO:0000256" key="2">
    <source>
        <dbReference type="ARBA" id="ARBA00006275"/>
    </source>
</evidence>
<dbReference type="STRING" id="485917.Phep_2240"/>
<evidence type="ECO:0000256" key="5">
    <source>
        <dbReference type="ARBA" id="ARBA00023237"/>
    </source>
</evidence>
<reference evidence="8 9" key="1">
    <citation type="journal article" date="2009" name="Stand. Genomic Sci.">
        <title>Complete genome sequence of Pedobacter heparinus type strain (HIM 762-3).</title>
        <authorList>
            <person name="Han C."/>
            <person name="Spring S."/>
            <person name="Lapidus A."/>
            <person name="Del Rio T.G."/>
            <person name="Tice H."/>
            <person name="Copeland A."/>
            <person name="Cheng J.F."/>
            <person name="Lucas S."/>
            <person name="Chen F."/>
            <person name="Nolan M."/>
            <person name="Bruce D."/>
            <person name="Goodwin L."/>
            <person name="Pitluck S."/>
            <person name="Ivanova N."/>
            <person name="Mavromatis K."/>
            <person name="Mikhailova N."/>
            <person name="Pati A."/>
            <person name="Chen A."/>
            <person name="Palaniappan K."/>
            <person name="Land M."/>
            <person name="Hauser L."/>
            <person name="Chang Y.J."/>
            <person name="Jeffries C.C."/>
            <person name="Saunders E."/>
            <person name="Chertkov O."/>
            <person name="Brettin T."/>
            <person name="Goker M."/>
            <person name="Rohde M."/>
            <person name="Bristow J."/>
            <person name="Eisen J.A."/>
            <person name="Markowitz V."/>
            <person name="Hugenholtz P."/>
            <person name="Kyrpides N.C."/>
            <person name="Klenk H.P."/>
            <person name="Detter J.C."/>
        </authorList>
    </citation>
    <scope>NUCLEOTIDE SEQUENCE [LARGE SCALE GENOMIC DNA]</scope>
    <source>
        <strain evidence="9">ATCC 13125 / DSM 2366 / CIP 104194 / JCM 7457 / NBRC 12017 / NCIMB 9290 / NRRL B-14731 / HIM 762-3</strain>
    </source>
</reference>
<sequence>MKKICYLLTLLLAISACKKSGDFLDNKDDSAFTEESVFADSARTMDFLARIYSDIHASYSKSRWDSKGNLEQTCDEAEYRNIGGTEKTIVVVYATFNANNVPFADVWTTGYANIRRANIYLQKADGSPLSAALKARTKAEARFLRAWYYFMMVKTFGGIPIIGDKVFEASDEVNVPRNTYAESVDYLIKELDQIAAALPLVDDYPERDYGRVTRGAALSLKSRILLYAASPLFNGGAITSDPVKAALVSYPAASLSRWADAAKAAEDVINLNQYALMKDNSTPGLGFSKVFLTRAPNPEFIFAQLKPNNKDLENFYNPPSRGGNWYSSPTQNLVNDFGTINGKPIATDLKSPSNPQGYDAANPYSNRDPRMGYTVIYNGALWFNKTTNRKDPVYTFIGAGGTMDSISIKTPYSGSSTGYYCRKMCDENVSANGTATTQRGYAMIRYAEILLNYAEAINESGQTSKAYPKLIEIRDRAGIKAGTDGLYGLKANMSQEEMRAVIQNERRVELAFEEHRFWDVRRWKIAEQTDNVTTQGIKITKSGSTYTYALTPVRKHNFRPAMYVLPIPQTEISKMPALIQNPGW</sequence>
<dbReference type="Gene3D" id="1.25.40.390">
    <property type="match status" value="1"/>
</dbReference>
<dbReference type="AlphaFoldDB" id="C6XY26"/>
<keyword evidence="3" id="KW-0732">Signal</keyword>
<dbReference type="Pfam" id="PF14322">
    <property type="entry name" value="SusD-like_3"/>
    <property type="match status" value="1"/>
</dbReference>
<dbReference type="EMBL" id="CP001681">
    <property type="protein sequence ID" value="ACU04444.1"/>
    <property type="molecule type" value="Genomic_DNA"/>
</dbReference>
<dbReference type="InterPro" id="IPR011990">
    <property type="entry name" value="TPR-like_helical_dom_sf"/>
</dbReference>
<evidence type="ECO:0000256" key="3">
    <source>
        <dbReference type="ARBA" id="ARBA00022729"/>
    </source>
</evidence>
<name>C6XY26_PEDHD</name>
<evidence type="ECO:0000256" key="4">
    <source>
        <dbReference type="ARBA" id="ARBA00023136"/>
    </source>
</evidence>
<keyword evidence="9" id="KW-1185">Reference proteome</keyword>
<dbReference type="InterPro" id="IPR012944">
    <property type="entry name" value="SusD_RagB_dom"/>
</dbReference>
<evidence type="ECO:0000259" key="7">
    <source>
        <dbReference type="Pfam" id="PF14322"/>
    </source>
</evidence>
<feature type="domain" description="RagB/SusD" evidence="6">
    <location>
        <begin position="309"/>
        <end position="584"/>
    </location>
</feature>
<evidence type="ECO:0000256" key="1">
    <source>
        <dbReference type="ARBA" id="ARBA00004442"/>
    </source>
</evidence>
<organism evidence="8 9">
    <name type="scientific">Pedobacter heparinus (strain ATCC 13125 / DSM 2366 / CIP 104194 / JCM 7457 / NBRC 12017 / NCIMB 9290 / NRRL B-14731 / HIM 762-3)</name>
    <dbReference type="NCBI Taxonomy" id="485917"/>
    <lineage>
        <taxon>Bacteria</taxon>
        <taxon>Pseudomonadati</taxon>
        <taxon>Bacteroidota</taxon>
        <taxon>Sphingobacteriia</taxon>
        <taxon>Sphingobacteriales</taxon>
        <taxon>Sphingobacteriaceae</taxon>
        <taxon>Pedobacter</taxon>
    </lineage>
</organism>
<comment type="similarity">
    <text evidence="2">Belongs to the SusD family.</text>
</comment>
<evidence type="ECO:0000259" key="6">
    <source>
        <dbReference type="Pfam" id="PF07980"/>
    </source>
</evidence>
<dbReference type="PROSITE" id="PS51257">
    <property type="entry name" value="PROKAR_LIPOPROTEIN"/>
    <property type="match status" value="1"/>
</dbReference>
<dbReference type="Proteomes" id="UP000000852">
    <property type="component" value="Chromosome"/>
</dbReference>
<proteinExistence type="inferred from homology"/>
<evidence type="ECO:0000313" key="9">
    <source>
        <dbReference type="Proteomes" id="UP000000852"/>
    </source>
</evidence>
<protein>
    <submittedName>
        <fullName evidence="8">RagB/SusD domain protein</fullName>
    </submittedName>
</protein>
<keyword evidence="4" id="KW-0472">Membrane</keyword>
<dbReference type="eggNOG" id="COG1435">
    <property type="taxonomic scope" value="Bacteria"/>
</dbReference>
<dbReference type="KEGG" id="phe:Phep_2240"/>
<dbReference type="HOGENOM" id="CLU_015553_0_3_10"/>
<dbReference type="RefSeq" id="WP_015808057.1">
    <property type="nucleotide sequence ID" value="NC_013061.1"/>
</dbReference>
<evidence type="ECO:0000313" key="8">
    <source>
        <dbReference type="EMBL" id="ACU04444.1"/>
    </source>
</evidence>
<dbReference type="GO" id="GO:0009279">
    <property type="term" value="C:cell outer membrane"/>
    <property type="evidence" value="ECO:0007669"/>
    <property type="project" value="UniProtKB-SubCell"/>
</dbReference>
<gene>
    <name evidence="8" type="ordered locus">Phep_2240</name>
</gene>
<feature type="domain" description="SusD-like N-terminal" evidence="7">
    <location>
        <begin position="22"/>
        <end position="226"/>
    </location>
</feature>
<dbReference type="InterPro" id="IPR033985">
    <property type="entry name" value="SusD-like_N"/>
</dbReference>